<evidence type="ECO:0000256" key="1">
    <source>
        <dbReference type="SAM" id="Phobius"/>
    </source>
</evidence>
<keyword evidence="3" id="KW-1185">Reference proteome</keyword>
<gene>
    <name evidence="2" type="ORF">FHS16_006011</name>
</gene>
<proteinExistence type="predicted"/>
<reference evidence="2 3" key="1">
    <citation type="submission" date="2020-08" db="EMBL/GenBank/DDBJ databases">
        <title>Genomic Encyclopedia of Type Strains, Phase III (KMG-III): the genomes of soil and plant-associated and newly described type strains.</title>
        <authorList>
            <person name="Whitman W."/>
        </authorList>
    </citation>
    <scope>NUCLEOTIDE SEQUENCE [LARGE SCALE GENOMIC DNA]</scope>
    <source>
        <strain evidence="2 3">CECT 8234</strain>
    </source>
</reference>
<feature type="transmembrane region" description="Helical" evidence="1">
    <location>
        <begin position="30"/>
        <end position="49"/>
    </location>
</feature>
<keyword evidence="1" id="KW-1133">Transmembrane helix</keyword>
<organism evidence="2 3">
    <name type="scientific">Paenibacillus endophyticus</name>
    <dbReference type="NCBI Taxonomy" id="1294268"/>
    <lineage>
        <taxon>Bacteria</taxon>
        <taxon>Bacillati</taxon>
        <taxon>Bacillota</taxon>
        <taxon>Bacilli</taxon>
        <taxon>Bacillales</taxon>
        <taxon>Paenibacillaceae</taxon>
        <taxon>Paenibacillus</taxon>
    </lineage>
</organism>
<name>A0A7W5CEP6_9BACL</name>
<comment type="caution">
    <text evidence="2">The sequence shown here is derived from an EMBL/GenBank/DDBJ whole genome shotgun (WGS) entry which is preliminary data.</text>
</comment>
<keyword evidence="2" id="KW-0808">Transferase</keyword>
<keyword evidence="1" id="KW-0472">Membrane</keyword>
<dbReference type="GO" id="GO:0016740">
    <property type="term" value="F:transferase activity"/>
    <property type="evidence" value="ECO:0007669"/>
    <property type="project" value="UniProtKB-KW"/>
</dbReference>
<evidence type="ECO:0000313" key="3">
    <source>
        <dbReference type="Proteomes" id="UP000518605"/>
    </source>
</evidence>
<dbReference type="Proteomes" id="UP000518605">
    <property type="component" value="Unassembled WGS sequence"/>
</dbReference>
<dbReference type="EMBL" id="JACHXW010000030">
    <property type="protein sequence ID" value="MBB3155895.1"/>
    <property type="molecule type" value="Genomic_DNA"/>
</dbReference>
<accession>A0A7W5CEP6</accession>
<feature type="transmembrane region" description="Helical" evidence="1">
    <location>
        <begin position="6"/>
        <end position="23"/>
    </location>
</feature>
<protein>
    <submittedName>
        <fullName evidence="2">Glucan phosphoethanolaminetransferase (Alkaline phosphatase superfamily)</fullName>
    </submittedName>
</protein>
<keyword evidence="1" id="KW-0812">Transmembrane</keyword>
<evidence type="ECO:0000313" key="2">
    <source>
        <dbReference type="EMBL" id="MBB3155895.1"/>
    </source>
</evidence>
<sequence>MRITFIVILFFALVFYELPVLISEKRKAEAIAFITLMLFAFLLCVIRQTSIETPNPLDWILHLYKPLNDIFGVR</sequence>
<dbReference type="AlphaFoldDB" id="A0A7W5CEP6"/>